<sequence>MSSISSSPWSISRSTSNYLTPTTANTTAPSHSPLKEPLREVYPIHDLRLSYENIEFTFSIASSDFTELSHQRDQFALFLSRKPTTDESLPQSAVTLALQFIQYLFDNLIPSVAIRPLIPAFERQFLGLTDVHTLVSGLPDSLQARKQALKTYYAAAAACFVPPKSGDSALFKASESGSIKLCAVFGGQGTTSPVCVKELRDLNSQYGSILTDLINATSPLLEKLSRLPQTTSFYHSRYLDLHLWLREPQSVPDQNTLAGAAFSFPIIGLISLAHYCVTCKVLNQTPGELRSQLRGVTGHSQGLLIAAVIAKSDSWSSFYANARLAIEILFWIGYECQQAAPRSSLSAAAITDSLRNGEGNPASLLSVRGLTQAQIEAVIATSNESIAEAERAYLALANSRDNFVIAGPTNTLCGLNLHFRGIKAASDIDQSRIPFSRRKPVVLHQFLPVNAPFHTPYLKSAAEKVRTHLSGKTFRSSDMAIPVYHTNTGCDIRQNKDDDVIKTLVNAITVDIVNWPAASRFPDASHIIAFDGGHIGDLIAKNKEGEGVRVIMGTEIETFVKDAGPQSELFALHLPESSKSIASWGDRFRPRLVESNSGEPMLDTKLSRLLGTPPVMVAGMTPTTVHWDFVSAIMNAGYHVELAGGGYLNAETMATAIRKIVESVPPGRGVTCNLIYVSPQAIAWQIPMLGQLIRNGVPIDGLTIGAGVPSPEVVAEYITTLGLKHISFKPGSLSAIREVISIARMHPSFPVILQWTGGRGGGHHSFEDFHSPILSTYGEIRSCSNIILVAGSGFGGADDTYPYFTGTWAHQFGRCLMPFDGILLGTRMMVAKEAHTSPEARRLIVETSGASDWEQSYDREVGGVITVQSEMGQPIHKIANRAVRFWAEMDKKIFKLPREKRVAELERNREWIIRRLNDDFAKPWFGQNSSGNPVNVSEMTYADVLTRLVDLMYVTHQRRWIDESYSRLVLDFAYRTAERMPKAPNMTASMLRDPHNFLKMLFGHCPDAHIQQLHPEDVAFFFSRCKARHQKPVNFVPALDDSFESWFKKDSLWQSEDVEAVVGRDAGRVCILQGPVATKYCVDENETAKSILDSICTAHATMVRRDYYAKSKIPSATARRCASENWPSDAGHDETMGTARRQLPKMVMDRNCVQERNSAWSSCPSDWIDAILSEDFVLQGYTRVPNPLRRLFQLQSGVSLQEKNGNLDIQLNHGNDSKKQTLARISSSQDSEVSVELYQPSQHGLKPVSLFFKFRYNSRTRPHSLSEVMEQRNDRIKSFYSKVWLGQDLDLSKRANSVFHGEEITLDRTMLQDLVSTVGTAYFSDEMTRSSCDVFPIDVCIVIAWDVLVKPLLVKEIDGDLLRLVHRSNTFEYASGCTPLRVGDKVNTTSHVQAILIEKTGKSVVVKAEIERSGQVVATVTSTFFFKGSFSDFTSTFQHSEEPEMKLDITTLQDEAILRDREWFLLDNPSLSLIGKCLVFRLKTHTSWRSHQAISRLETTGTIYERPLNGRLQRVGQVCLVAHDCQSSPVMDFLGRKGMPTTIKSELKTPGWFEDTSLDVTLPSCNTNYARISRDYNPIHTSPVFADWAELPGTITHGMFTSAITRGALEHLTGDHGRLRFRRLSTSFVGMVLPRDKLTISFQHTAMVQGRMVLKVLVHRKDTEEKVLEGEAEIEQETTAYAFTGQGSQEQGMGMALYNSSSVARNIWNEADEALQELYGWSILDIVRNNPKTLTIRFGGKRGRQIRENYLKMNVEVVHPDGHSTTEPLLKDLHARSTSYTFADAEGLIYSTQFAQPAITILEKASFEDMRSKGLVQESGAFAGHSLGEYGALSALADFIPFKTLMGVCFYRGLAMQAAMERDAQGRTEYSMVAVSPVRVGKFFNEAALQRVTRIIMQKSQALLEIVNFNIKGQQYVCAGHLRNLATLTSLLNHLSTLPPSSISTLLNSPNDDLHILISNHLTSAATLPTPITLSRGIATIPLKGIDVPFHSTHLRSSVSSYRKFLQQFISKEDLQVDRLEAKFIPNLVGKPFRIDKEFLEETARLTGSEVLRELVEAGGA</sequence>
<dbReference type="Pfam" id="PF17828">
    <property type="entry name" value="FAS_N"/>
    <property type="match status" value="1"/>
</dbReference>
<evidence type="ECO:0000256" key="16">
    <source>
        <dbReference type="PIRNR" id="PIRNR005562"/>
    </source>
</evidence>
<dbReference type="Pfam" id="PF01575">
    <property type="entry name" value="MaoC_dehydratas"/>
    <property type="match status" value="1"/>
</dbReference>
<comment type="catalytic activity">
    <reaction evidence="14">
        <text>a 2,3-saturated acyl-[ACP] + NAD(+) = a (2E)-enoyl-[ACP] + NADH + H(+)</text>
        <dbReference type="Rhea" id="RHEA:10240"/>
        <dbReference type="Rhea" id="RHEA-COMP:9925"/>
        <dbReference type="Rhea" id="RHEA-COMP:9926"/>
        <dbReference type="ChEBI" id="CHEBI:15378"/>
        <dbReference type="ChEBI" id="CHEBI:57540"/>
        <dbReference type="ChEBI" id="CHEBI:57945"/>
        <dbReference type="ChEBI" id="CHEBI:78784"/>
        <dbReference type="ChEBI" id="CHEBI:78785"/>
        <dbReference type="EC" id="1.3.1.9"/>
    </reaction>
</comment>
<dbReference type="Gene3D" id="3.30.1120.100">
    <property type="match status" value="1"/>
</dbReference>
<comment type="catalytic activity">
    <reaction evidence="11">
        <text>acetyl-CoA + n malonyl-CoA + 2n NADPH + 4n H(+) = a long-chain-acyl-CoA + n CoA + n CO2 + 2n NADP(+).</text>
        <dbReference type="EC" id="2.3.1.86"/>
    </reaction>
</comment>
<keyword evidence="3 16" id="KW-0808">Transferase</keyword>
<dbReference type="Pfam" id="PF22235">
    <property type="entry name" value="FAS1_thioest_ins"/>
    <property type="match status" value="1"/>
</dbReference>
<keyword evidence="8" id="KW-0456">Lyase</keyword>
<evidence type="ECO:0000256" key="8">
    <source>
        <dbReference type="ARBA" id="ARBA00023239"/>
    </source>
</evidence>
<dbReference type="GO" id="GO:0016297">
    <property type="term" value="F:fatty acyl-[ACP] hydrolase activity"/>
    <property type="evidence" value="ECO:0007669"/>
    <property type="project" value="UniProtKB-EC"/>
</dbReference>
<feature type="active site" description="For acetyltransferase activity" evidence="17">
    <location>
        <position position="300"/>
    </location>
</feature>
<dbReference type="InterPro" id="IPR040883">
    <property type="entry name" value="FAS_meander"/>
</dbReference>
<dbReference type="Pfam" id="PF17951">
    <property type="entry name" value="FAS_meander"/>
    <property type="match status" value="1"/>
</dbReference>
<evidence type="ECO:0000256" key="13">
    <source>
        <dbReference type="ARBA" id="ARBA00048536"/>
    </source>
</evidence>
<dbReference type="InterPro" id="IPR016452">
    <property type="entry name" value="Fas1/AflB-like"/>
</dbReference>
<dbReference type="SMART" id="SM00827">
    <property type="entry name" value="PKS_AT"/>
    <property type="match status" value="1"/>
</dbReference>
<evidence type="ECO:0000256" key="11">
    <source>
        <dbReference type="ARBA" id="ARBA00048237"/>
    </source>
</evidence>
<dbReference type="InterPro" id="IPR002539">
    <property type="entry name" value="MaoC-like_dom"/>
</dbReference>
<dbReference type="InterPro" id="IPR032088">
    <property type="entry name" value="SAT"/>
</dbReference>
<dbReference type="Pfam" id="PF00698">
    <property type="entry name" value="Acyl_transf_1"/>
    <property type="match status" value="1"/>
</dbReference>
<dbReference type="SUPFAM" id="SSF51412">
    <property type="entry name" value="Inosine monophosphate dehydrogenase (IMPDH)"/>
    <property type="match status" value="1"/>
</dbReference>
<organism evidence="19 20">
    <name type="scientific">Cladonia borealis</name>
    <dbReference type="NCBI Taxonomy" id="184061"/>
    <lineage>
        <taxon>Eukaryota</taxon>
        <taxon>Fungi</taxon>
        <taxon>Dikarya</taxon>
        <taxon>Ascomycota</taxon>
        <taxon>Pezizomycotina</taxon>
        <taxon>Lecanoromycetes</taxon>
        <taxon>OSLEUM clade</taxon>
        <taxon>Lecanoromycetidae</taxon>
        <taxon>Lecanorales</taxon>
        <taxon>Lecanorineae</taxon>
        <taxon>Cladoniaceae</taxon>
        <taxon>Cladonia</taxon>
    </lineage>
</organism>
<evidence type="ECO:0000256" key="12">
    <source>
        <dbReference type="ARBA" id="ARBA00048462"/>
    </source>
</evidence>
<proteinExistence type="inferred from homology"/>
<dbReference type="InterPro" id="IPR013785">
    <property type="entry name" value="Aldolase_TIM"/>
</dbReference>
<evidence type="ECO:0000256" key="15">
    <source>
        <dbReference type="ARBA" id="ARBA00048835"/>
    </source>
</evidence>
<dbReference type="Gene3D" id="1.20.1050.120">
    <property type="match status" value="1"/>
</dbReference>
<comment type="subunit">
    <text evidence="10">[Alpha(6)beta(6)] hexamers of two multifunctional subunits (alpha and beta).</text>
</comment>
<comment type="catalytic activity">
    <reaction evidence="15">
        <text>holo-[ACP] + acetyl-CoA = acetyl-[ACP] + CoA</text>
        <dbReference type="Rhea" id="RHEA:41788"/>
        <dbReference type="Rhea" id="RHEA-COMP:9621"/>
        <dbReference type="Rhea" id="RHEA-COMP:9685"/>
        <dbReference type="ChEBI" id="CHEBI:57287"/>
        <dbReference type="ChEBI" id="CHEBI:57288"/>
        <dbReference type="ChEBI" id="CHEBI:64479"/>
        <dbReference type="ChEBI" id="CHEBI:78446"/>
        <dbReference type="EC" id="2.3.1.38"/>
    </reaction>
</comment>
<dbReference type="FunFam" id="3.40.366.10:FF:000006">
    <property type="entry name" value="Fatty acid synthase beta subunit dehydratase"/>
    <property type="match status" value="1"/>
</dbReference>
<evidence type="ECO:0000256" key="5">
    <source>
        <dbReference type="ARBA" id="ARBA00022857"/>
    </source>
</evidence>
<dbReference type="InterPro" id="IPR001227">
    <property type="entry name" value="Ac_transferase_dom_sf"/>
</dbReference>
<dbReference type="InterPro" id="IPR050830">
    <property type="entry name" value="Fungal_FAS"/>
</dbReference>
<keyword evidence="4 16" id="KW-0378">Hydrolase</keyword>
<dbReference type="GO" id="GO:0004314">
    <property type="term" value="F:[acyl-carrier-protein] S-malonyltransferase activity"/>
    <property type="evidence" value="ECO:0007669"/>
    <property type="project" value="UniProtKB-EC"/>
</dbReference>
<evidence type="ECO:0000256" key="7">
    <source>
        <dbReference type="ARBA" id="ARBA00023027"/>
    </source>
</evidence>
<dbReference type="CDD" id="cd03447">
    <property type="entry name" value="FAS_MaoC"/>
    <property type="match status" value="1"/>
</dbReference>
<comment type="catalytic activity">
    <reaction evidence="12">
        <text>holo-[ACP] + malonyl-CoA = malonyl-[ACP] + CoA</text>
        <dbReference type="Rhea" id="RHEA:41792"/>
        <dbReference type="Rhea" id="RHEA-COMP:9623"/>
        <dbReference type="Rhea" id="RHEA-COMP:9685"/>
        <dbReference type="ChEBI" id="CHEBI:57287"/>
        <dbReference type="ChEBI" id="CHEBI:57384"/>
        <dbReference type="ChEBI" id="CHEBI:64479"/>
        <dbReference type="ChEBI" id="CHEBI:78449"/>
        <dbReference type="EC" id="2.3.1.39"/>
    </reaction>
</comment>
<evidence type="ECO:0000313" key="20">
    <source>
        <dbReference type="Proteomes" id="UP001166286"/>
    </source>
</evidence>
<dbReference type="InterPro" id="IPR003965">
    <property type="entry name" value="Fatty_acid_synthase"/>
</dbReference>
<dbReference type="SUPFAM" id="SSF54637">
    <property type="entry name" value="Thioesterase/thiol ester dehydrase-isomerase"/>
    <property type="match status" value="2"/>
</dbReference>
<comment type="similarity">
    <text evidence="2 16">Belongs to the fungal fatty acid synthetase subunit beta family.</text>
</comment>
<dbReference type="GO" id="GO:0004312">
    <property type="term" value="F:fatty acid synthase activity"/>
    <property type="evidence" value="ECO:0007669"/>
    <property type="project" value="InterPro"/>
</dbReference>
<dbReference type="PRINTS" id="PR01483">
    <property type="entry name" value="FASYNTHASE"/>
</dbReference>
<dbReference type="InterPro" id="IPR039569">
    <property type="entry name" value="FAS1-like_DH_region"/>
</dbReference>
<evidence type="ECO:0000256" key="4">
    <source>
        <dbReference type="ARBA" id="ARBA00022801"/>
    </source>
</evidence>
<evidence type="ECO:0000256" key="14">
    <source>
        <dbReference type="ARBA" id="ARBA00048572"/>
    </source>
</evidence>
<dbReference type="FunFam" id="3.20.20.70:FF:000078">
    <property type="entry name" value="Fatty acid synthase beta subunit dehydratase"/>
    <property type="match status" value="1"/>
</dbReference>
<feature type="active site" description="For malonyltransferase activity" evidence="17">
    <location>
        <position position="1826"/>
    </location>
</feature>
<keyword evidence="5 16" id="KW-0521">NADP</keyword>
<dbReference type="InterPro" id="IPR029069">
    <property type="entry name" value="HotDog_dom_sf"/>
</dbReference>
<dbReference type="PANTHER" id="PTHR10982:SF21">
    <property type="entry name" value="FATTY ACID SYNTHASE SUBUNIT BETA"/>
    <property type="match status" value="1"/>
</dbReference>
<dbReference type="Gene3D" id="3.40.366.10">
    <property type="entry name" value="Malonyl-Coenzyme A Acyl Carrier Protein, domain 2"/>
    <property type="match status" value="3"/>
</dbReference>
<evidence type="ECO:0000256" key="3">
    <source>
        <dbReference type="ARBA" id="ARBA00022679"/>
    </source>
</evidence>
<dbReference type="Gene3D" id="1.20.930.70">
    <property type="match status" value="1"/>
</dbReference>
<dbReference type="InterPro" id="IPR016035">
    <property type="entry name" value="Acyl_Trfase/lysoPLipase"/>
</dbReference>
<dbReference type="Proteomes" id="UP001166286">
    <property type="component" value="Unassembled WGS sequence"/>
</dbReference>
<evidence type="ECO:0000256" key="10">
    <source>
        <dbReference type="ARBA" id="ARBA00033756"/>
    </source>
</evidence>
<evidence type="ECO:0000256" key="17">
    <source>
        <dbReference type="PIRSR" id="PIRSR005562-1"/>
    </source>
</evidence>
<dbReference type="Gene3D" id="3.20.20.70">
    <property type="entry name" value="Aldolase class I"/>
    <property type="match status" value="1"/>
</dbReference>
<keyword evidence="6 16" id="KW-0560">Oxidoreductase</keyword>
<dbReference type="Gene3D" id="3.30.70.3330">
    <property type="match status" value="1"/>
</dbReference>
<name>A0AA39V3Y3_9LECA</name>
<evidence type="ECO:0000256" key="9">
    <source>
        <dbReference type="ARBA" id="ARBA00023268"/>
    </source>
</evidence>
<evidence type="ECO:0000256" key="1">
    <source>
        <dbReference type="ARBA" id="ARBA00001055"/>
    </source>
</evidence>
<dbReference type="InterPro" id="IPR041099">
    <property type="entry name" value="FAS1_N"/>
</dbReference>
<dbReference type="Pfam" id="PF13452">
    <property type="entry name" value="FAS1_DH_region"/>
    <property type="match status" value="1"/>
</dbReference>
<keyword evidence="20" id="KW-1185">Reference proteome</keyword>
<comment type="catalytic activity">
    <reaction evidence="1">
        <text>a (3R)-hydroxyacyl-[ACP] = a (2E)-enoyl-[ACP] + H2O</text>
        <dbReference type="Rhea" id="RHEA:13097"/>
        <dbReference type="Rhea" id="RHEA-COMP:9925"/>
        <dbReference type="Rhea" id="RHEA-COMP:9945"/>
        <dbReference type="ChEBI" id="CHEBI:15377"/>
        <dbReference type="ChEBI" id="CHEBI:78784"/>
        <dbReference type="ChEBI" id="CHEBI:78827"/>
        <dbReference type="EC" id="4.2.1.59"/>
    </reaction>
</comment>
<dbReference type="PIRSF" id="PIRSF005562">
    <property type="entry name" value="FAS_yeast_beta"/>
    <property type="match status" value="1"/>
</dbReference>
<protein>
    <recommendedName>
        <fullName evidence="18">Malonyl-CoA:ACP transacylase (MAT) domain-containing protein</fullName>
    </recommendedName>
</protein>
<dbReference type="Gene3D" id="6.10.60.10">
    <property type="match status" value="1"/>
</dbReference>
<feature type="domain" description="Malonyl-CoA:ACP transacylase (MAT)" evidence="18">
    <location>
        <begin position="1682"/>
        <end position="1978"/>
    </location>
</feature>
<dbReference type="Gene3D" id="6.20.240.10">
    <property type="match status" value="1"/>
</dbReference>
<dbReference type="GO" id="GO:0019171">
    <property type="term" value="F:(3R)-hydroxyacyl-[acyl-carrier-protein] dehydratase activity"/>
    <property type="evidence" value="ECO:0007669"/>
    <property type="project" value="UniProtKB-EC"/>
</dbReference>
<comment type="caution">
    <text evidence="19">The sequence shown here is derived from an EMBL/GenBank/DDBJ whole genome shotgun (WGS) entry which is preliminary data.</text>
</comment>
<evidence type="ECO:0000313" key="19">
    <source>
        <dbReference type="EMBL" id="KAK0515007.1"/>
    </source>
</evidence>
<dbReference type="Pfam" id="PF16073">
    <property type="entry name" value="SAT"/>
    <property type="match status" value="1"/>
</dbReference>
<evidence type="ECO:0000256" key="2">
    <source>
        <dbReference type="ARBA" id="ARBA00010009"/>
    </source>
</evidence>
<dbReference type="GO" id="GO:0006633">
    <property type="term" value="P:fatty acid biosynthetic process"/>
    <property type="evidence" value="ECO:0007669"/>
    <property type="project" value="InterPro"/>
</dbReference>
<evidence type="ECO:0000256" key="6">
    <source>
        <dbReference type="ARBA" id="ARBA00023002"/>
    </source>
</evidence>
<dbReference type="Gene3D" id="6.10.140.1400">
    <property type="match status" value="1"/>
</dbReference>
<dbReference type="GO" id="GO:0004321">
    <property type="term" value="F:fatty-acyl-CoA synthase activity"/>
    <property type="evidence" value="ECO:0007669"/>
    <property type="project" value="UniProtKB-EC"/>
</dbReference>
<comment type="catalytic activity">
    <reaction evidence="13">
        <text>(9Z)-octadecenoyl-[ACP] + H2O = (9Z)-octadecenoate + holo-[ACP] + H(+)</text>
        <dbReference type="Rhea" id="RHEA:15057"/>
        <dbReference type="Rhea" id="RHEA-COMP:9685"/>
        <dbReference type="Rhea" id="RHEA-COMP:9924"/>
        <dbReference type="ChEBI" id="CHEBI:15377"/>
        <dbReference type="ChEBI" id="CHEBI:15378"/>
        <dbReference type="ChEBI" id="CHEBI:30823"/>
        <dbReference type="ChEBI" id="CHEBI:64479"/>
        <dbReference type="ChEBI" id="CHEBI:78783"/>
        <dbReference type="EC" id="3.1.2.14"/>
    </reaction>
</comment>
<keyword evidence="7 16" id="KW-0520">NAD</keyword>
<dbReference type="Gene3D" id="3.10.129.10">
    <property type="entry name" value="Hotdog Thioesterase"/>
    <property type="match status" value="1"/>
</dbReference>
<accession>A0AA39V3Y3</accession>
<dbReference type="SUPFAM" id="SSF52151">
    <property type="entry name" value="FabD/lysophospholipase-like"/>
    <property type="match status" value="2"/>
</dbReference>
<dbReference type="InterPro" id="IPR014043">
    <property type="entry name" value="Acyl_transferase_dom"/>
</dbReference>
<keyword evidence="9" id="KW-0511">Multifunctional enzyme</keyword>
<dbReference type="Pfam" id="PF08354">
    <property type="entry name" value="Fas1-AflB-like_hel"/>
    <property type="match status" value="1"/>
</dbReference>
<reference evidence="19" key="1">
    <citation type="submission" date="2023-03" db="EMBL/GenBank/DDBJ databases">
        <title>Complete genome of Cladonia borealis.</title>
        <authorList>
            <person name="Park H."/>
        </authorList>
    </citation>
    <scope>NUCLEOTIDE SEQUENCE</scope>
    <source>
        <strain evidence="19">ANT050790</strain>
    </source>
</reference>
<dbReference type="PANTHER" id="PTHR10982">
    <property type="entry name" value="MALONYL COA-ACYL CARRIER PROTEIN TRANSACYLASE"/>
    <property type="match status" value="1"/>
</dbReference>
<dbReference type="GO" id="GO:0005835">
    <property type="term" value="C:fatty acid synthase complex"/>
    <property type="evidence" value="ECO:0007669"/>
    <property type="project" value="UniProtKB-UniRule"/>
</dbReference>
<dbReference type="FunFam" id="3.30.70.3330:FF:000001">
    <property type="entry name" value="Fatty acid synthase subunit beta dehydratase"/>
    <property type="match status" value="1"/>
</dbReference>
<dbReference type="GO" id="GO:0004313">
    <property type="term" value="F:[acyl-carrier-protein] S-acetyltransferase activity"/>
    <property type="evidence" value="ECO:0007669"/>
    <property type="project" value="UniProtKB-EC"/>
</dbReference>
<gene>
    <name evidence="19" type="ORF">JMJ35_002386</name>
</gene>
<evidence type="ECO:0000259" key="18">
    <source>
        <dbReference type="SMART" id="SM00827"/>
    </source>
</evidence>
<dbReference type="EMBL" id="JAFEKC020000004">
    <property type="protein sequence ID" value="KAK0515007.1"/>
    <property type="molecule type" value="Genomic_DNA"/>
</dbReference>
<dbReference type="InterPro" id="IPR013565">
    <property type="entry name" value="Fas1/AflB-like_central"/>
</dbReference>
<dbReference type="GO" id="GO:0004318">
    <property type="term" value="F:enoyl-[acyl-carrier-protein] reductase (NADH) activity"/>
    <property type="evidence" value="ECO:0007669"/>
    <property type="project" value="UniProtKB-UniRule"/>
</dbReference>